<sequence length="65" mass="7330">MVSIAKPMISFVFSVITTWKYRDHVTILRQSETSHRKLAMDGSMIQTLILPGRCKTGVKSAYGEI</sequence>
<dbReference type="EMBL" id="NBYO01000001">
    <property type="protein sequence ID" value="OXT01517.1"/>
    <property type="molecule type" value="Genomic_DNA"/>
</dbReference>
<dbReference type="Proteomes" id="UP000215405">
    <property type="component" value="Unassembled WGS sequence"/>
</dbReference>
<name>A0A231V090_9HYPH</name>
<evidence type="ECO:0000313" key="2">
    <source>
        <dbReference type="Proteomes" id="UP000215405"/>
    </source>
</evidence>
<evidence type="ECO:0000313" key="1">
    <source>
        <dbReference type="EMBL" id="OXT01517.1"/>
    </source>
</evidence>
<gene>
    <name evidence="1" type="ORF">B7H23_00615</name>
</gene>
<proteinExistence type="predicted"/>
<accession>A0A231V090</accession>
<keyword evidence="2" id="KW-1185">Reference proteome</keyword>
<organism evidence="1 2">
    <name type="scientific">Notoacmeibacter marinus</name>
    <dbReference type="NCBI Taxonomy" id="1876515"/>
    <lineage>
        <taxon>Bacteria</taxon>
        <taxon>Pseudomonadati</taxon>
        <taxon>Pseudomonadota</taxon>
        <taxon>Alphaproteobacteria</taxon>
        <taxon>Hyphomicrobiales</taxon>
        <taxon>Notoacmeibacteraceae</taxon>
        <taxon>Notoacmeibacter</taxon>
    </lineage>
</organism>
<reference evidence="2" key="1">
    <citation type="journal article" date="2017" name="Int. J. Syst. Evol. Microbiol.">
        <title>Notoacmeibacter marinus gen. nov., sp. nov., isolated from the gut of a limpet and proposal of Notoacmeibacteraceae fam. nov. in the order Rhizobiales of the class Alphaproteobacteria.</title>
        <authorList>
            <person name="Huang Z."/>
            <person name="Guo F."/>
            <person name="Lai Q."/>
        </authorList>
    </citation>
    <scope>NUCLEOTIDE SEQUENCE [LARGE SCALE GENOMIC DNA]</scope>
    <source>
        <strain evidence="2">XMTR2A4</strain>
    </source>
</reference>
<dbReference type="AlphaFoldDB" id="A0A231V090"/>
<protein>
    <submittedName>
        <fullName evidence="1">Uncharacterized protein</fullName>
    </submittedName>
</protein>
<comment type="caution">
    <text evidence="1">The sequence shown here is derived from an EMBL/GenBank/DDBJ whole genome shotgun (WGS) entry which is preliminary data.</text>
</comment>